<keyword evidence="11 21" id="KW-0067">ATP-binding</keyword>
<evidence type="ECO:0000256" key="1">
    <source>
        <dbReference type="ARBA" id="ARBA00002714"/>
    </source>
</evidence>
<evidence type="ECO:0000256" key="16">
    <source>
        <dbReference type="ARBA" id="ARBA00032510"/>
    </source>
</evidence>
<keyword evidence="8 21" id="KW-0436">Ligase</keyword>
<evidence type="ECO:0000256" key="11">
    <source>
        <dbReference type="ARBA" id="ARBA00022840"/>
    </source>
</evidence>
<dbReference type="InterPro" id="IPR036565">
    <property type="entry name" value="Mur-like_cat_sf"/>
</dbReference>
<dbReference type="Pfam" id="PF02875">
    <property type="entry name" value="Mur_ligase_C"/>
    <property type="match status" value="1"/>
</dbReference>
<comment type="function">
    <text evidence="1">Functions in two distinct reactions of the de novo folate biosynthetic pathway. Catalyzes the addition of a glutamate residue to dihydropteroate (7,8-dihydropteroate or H2Pte) to form dihydrofolate (7,8-dihydrofolate monoglutamate or H2Pte-Glu). Also catalyzes successive additions of L-glutamate to tetrahydrofolate or 10-formyltetrahydrofolate or 5,10-methylenetetrahydrofolate, leading to folylpolyglutamate derivatives.</text>
</comment>
<reference evidence="25" key="1">
    <citation type="journal article" date="2019" name="Int. J. Syst. Evol. Microbiol.">
        <title>The Global Catalogue of Microorganisms (GCM) 10K type strain sequencing project: providing services to taxonomists for standard genome sequencing and annotation.</title>
        <authorList>
            <consortium name="The Broad Institute Genomics Platform"/>
            <consortium name="The Broad Institute Genome Sequencing Center for Infectious Disease"/>
            <person name="Wu L."/>
            <person name="Ma J."/>
        </authorList>
    </citation>
    <scope>NUCLEOTIDE SEQUENCE [LARGE SCALE GENOMIC DNA]</scope>
    <source>
        <strain evidence="25">KCTC 22280</strain>
    </source>
</reference>
<evidence type="ECO:0000256" key="3">
    <source>
        <dbReference type="ARBA" id="ARBA00005150"/>
    </source>
</evidence>
<dbReference type="InterPro" id="IPR013221">
    <property type="entry name" value="Mur_ligase_cen"/>
</dbReference>
<feature type="domain" description="Mur ligase C-terminal" evidence="22">
    <location>
        <begin position="292"/>
        <end position="414"/>
    </location>
</feature>
<keyword evidence="9" id="KW-0479">Metal-binding</keyword>
<dbReference type="InterPro" id="IPR001645">
    <property type="entry name" value="Folylpolyglutamate_synth"/>
</dbReference>
<evidence type="ECO:0000256" key="13">
    <source>
        <dbReference type="ARBA" id="ARBA00022909"/>
    </source>
</evidence>
<gene>
    <name evidence="24" type="primary">folC</name>
    <name evidence="24" type="ORF">GCM10007071_32170</name>
</gene>
<comment type="catalytic activity">
    <reaction evidence="17">
        <text>(6S)-5,6,7,8-tetrahydrofolyl-(gamma-L-Glu)(n) + L-glutamate + ATP = (6S)-5,6,7,8-tetrahydrofolyl-(gamma-L-Glu)(n+1) + ADP + phosphate + H(+)</text>
        <dbReference type="Rhea" id="RHEA:10580"/>
        <dbReference type="Rhea" id="RHEA-COMP:14738"/>
        <dbReference type="Rhea" id="RHEA-COMP:14740"/>
        <dbReference type="ChEBI" id="CHEBI:15378"/>
        <dbReference type="ChEBI" id="CHEBI:29985"/>
        <dbReference type="ChEBI" id="CHEBI:30616"/>
        <dbReference type="ChEBI" id="CHEBI:43474"/>
        <dbReference type="ChEBI" id="CHEBI:141005"/>
        <dbReference type="ChEBI" id="CHEBI:456216"/>
        <dbReference type="EC" id="6.3.2.17"/>
    </reaction>
</comment>
<dbReference type="RefSeq" id="WP_189577863.1">
    <property type="nucleotide sequence ID" value="NZ_BMXV01000008.1"/>
</dbReference>
<comment type="similarity">
    <text evidence="4 21">Belongs to the folylpolyglutamate synthase family.</text>
</comment>
<evidence type="ECO:0000256" key="14">
    <source>
        <dbReference type="ARBA" id="ARBA00030048"/>
    </source>
</evidence>
<evidence type="ECO:0000256" key="2">
    <source>
        <dbReference type="ARBA" id="ARBA00004799"/>
    </source>
</evidence>
<evidence type="ECO:0000256" key="15">
    <source>
        <dbReference type="ARBA" id="ARBA00030592"/>
    </source>
</evidence>
<evidence type="ECO:0000259" key="23">
    <source>
        <dbReference type="Pfam" id="PF08245"/>
    </source>
</evidence>
<evidence type="ECO:0000256" key="4">
    <source>
        <dbReference type="ARBA" id="ARBA00008276"/>
    </source>
</evidence>
<dbReference type="Gene3D" id="3.90.190.20">
    <property type="entry name" value="Mur ligase, C-terminal domain"/>
    <property type="match status" value="1"/>
</dbReference>
<proteinExistence type="inferred from homology"/>
<comment type="catalytic activity">
    <reaction evidence="19">
        <text>(6R)-5,10-methylenetetrahydrofolyl-(gamma-L-Glu)(n) + L-glutamate + ATP = (6R)-5,10-methylenetetrahydrofolyl-(gamma-L-Glu)(n+1) + ADP + phosphate + H(+)</text>
        <dbReference type="Rhea" id="RHEA:51912"/>
        <dbReference type="Rhea" id="RHEA-COMP:13257"/>
        <dbReference type="Rhea" id="RHEA-COMP:13258"/>
        <dbReference type="ChEBI" id="CHEBI:15378"/>
        <dbReference type="ChEBI" id="CHEBI:29985"/>
        <dbReference type="ChEBI" id="CHEBI:30616"/>
        <dbReference type="ChEBI" id="CHEBI:43474"/>
        <dbReference type="ChEBI" id="CHEBI:136572"/>
        <dbReference type="ChEBI" id="CHEBI:456216"/>
        <dbReference type="EC" id="6.3.2.17"/>
    </reaction>
</comment>
<keyword evidence="25" id="KW-1185">Reference proteome</keyword>
<dbReference type="EC" id="6.3.2.17" evidence="6"/>
<dbReference type="EC" id="6.3.2.12" evidence="5"/>
<evidence type="ECO:0000256" key="9">
    <source>
        <dbReference type="ARBA" id="ARBA00022723"/>
    </source>
</evidence>
<evidence type="ECO:0000256" key="17">
    <source>
        <dbReference type="ARBA" id="ARBA00047493"/>
    </source>
</evidence>
<comment type="pathway">
    <text evidence="3">Cofactor biosynthesis; tetrahydrofolylpolyglutamate biosynthesis.</text>
</comment>
<keyword evidence="12" id="KW-0460">Magnesium</keyword>
<comment type="pathway">
    <text evidence="2">Cofactor biosynthesis; tetrahydrofolate biosynthesis; 7,8-dihydrofolate from 2-amino-4-hydroxy-6-hydroxymethyl-7,8-dihydropteridine diphosphate and 4-aminobenzoate: step 2/2.</text>
</comment>
<dbReference type="Gene3D" id="3.40.1190.10">
    <property type="entry name" value="Mur-like, catalytic domain"/>
    <property type="match status" value="1"/>
</dbReference>
<dbReference type="NCBIfam" id="TIGR01499">
    <property type="entry name" value="folC"/>
    <property type="match status" value="1"/>
</dbReference>
<keyword evidence="10 21" id="KW-0547">Nucleotide-binding</keyword>
<dbReference type="NCBIfam" id="NF008101">
    <property type="entry name" value="PRK10846.1"/>
    <property type="match status" value="1"/>
</dbReference>
<dbReference type="Pfam" id="PF08245">
    <property type="entry name" value="Mur_ligase_M"/>
    <property type="match status" value="1"/>
</dbReference>
<evidence type="ECO:0000256" key="12">
    <source>
        <dbReference type="ARBA" id="ARBA00022842"/>
    </source>
</evidence>
<protein>
    <recommendedName>
        <fullName evidence="7">Dihydrofolate synthase/folylpolyglutamate synthase</fullName>
        <ecNumber evidence="5">6.3.2.12</ecNumber>
        <ecNumber evidence="6">6.3.2.17</ecNumber>
    </recommendedName>
    <alternativeName>
        <fullName evidence="16">Folylpoly-gamma-glutamate synthetase-dihydrofolate synthetase</fullName>
    </alternativeName>
    <alternativeName>
        <fullName evidence="14">Folylpolyglutamate synthetase</fullName>
    </alternativeName>
    <alternativeName>
        <fullName evidence="15">Tetrahydrofolylpolyglutamate synthase</fullName>
    </alternativeName>
</protein>
<accession>A0ABQ3BA17</accession>
<evidence type="ECO:0000256" key="6">
    <source>
        <dbReference type="ARBA" id="ARBA00013025"/>
    </source>
</evidence>
<name>A0ABQ3BA17_9GAMM</name>
<dbReference type="SUPFAM" id="SSF53623">
    <property type="entry name" value="MurD-like peptide ligases, catalytic domain"/>
    <property type="match status" value="1"/>
</dbReference>
<dbReference type="InterPro" id="IPR004101">
    <property type="entry name" value="Mur_ligase_C"/>
</dbReference>
<evidence type="ECO:0000256" key="19">
    <source>
        <dbReference type="ARBA" id="ARBA00049035"/>
    </source>
</evidence>
<dbReference type="InterPro" id="IPR036615">
    <property type="entry name" value="Mur_ligase_C_dom_sf"/>
</dbReference>
<evidence type="ECO:0000256" key="8">
    <source>
        <dbReference type="ARBA" id="ARBA00022598"/>
    </source>
</evidence>
<evidence type="ECO:0000256" key="10">
    <source>
        <dbReference type="ARBA" id="ARBA00022741"/>
    </source>
</evidence>
<evidence type="ECO:0000256" key="20">
    <source>
        <dbReference type="ARBA" id="ARBA00049161"/>
    </source>
</evidence>
<evidence type="ECO:0000256" key="21">
    <source>
        <dbReference type="PIRNR" id="PIRNR001563"/>
    </source>
</evidence>
<organism evidence="24 25">
    <name type="scientific">Marinobacter zhanjiangensis</name>
    <dbReference type="NCBI Taxonomy" id="578215"/>
    <lineage>
        <taxon>Bacteria</taxon>
        <taxon>Pseudomonadati</taxon>
        <taxon>Pseudomonadota</taxon>
        <taxon>Gammaproteobacteria</taxon>
        <taxon>Pseudomonadales</taxon>
        <taxon>Marinobacteraceae</taxon>
        <taxon>Marinobacter</taxon>
    </lineage>
</organism>
<comment type="caution">
    <text evidence="24">The sequence shown here is derived from an EMBL/GenBank/DDBJ whole genome shotgun (WGS) entry which is preliminary data.</text>
</comment>
<comment type="catalytic activity">
    <reaction evidence="20">
        <text>7,8-dihydropteroate + L-glutamate + ATP = 7,8-dihydrofolate + ADP + phosphate + H(+)</text>
        <dbReference type="Rhea" id="RHEA:23584"/>
        <dbReference type="ChEBI" id="CHEBI:15378"/>
        <dbReference type="ChEBI" id="CHEBI:17839"/>
        <dbReference type="ChEBI" id="CHEBI:29985"/>
        <dbReference type="ChEBI" id="CHEBI:30616"/>
        <dbReference type="ChEBI" id="CHEBI:43474"/>
        <dbReference type="ChEBI" id="CHEBI:57451"/>
        <dbReference type="ChEBI" id="CHEBI:456216"/>
        <dbReference type="EC" id="6.3.2.12"/>
    </reaction>
</comment>
<dbReference type="EMBL" id="BMXV01000008">
    <property type="protein sequence ID" value="GGY82328.1"/>
    <property type="molecule type" value="Genomic_DNA"/>
</dbReference>
<evidence type="ECO:0000256" key="7">
    <source>
        <dbReference type="ARBA" id="ARBA00019357"/>
    </source>
</evidence>
<comment type="catalytic activity">
    <reaction evidence="18">
        <text>10-formyltetrahydrofolyl-(gamma-L-Glu)(n) + L-glutamate + ATP = 10-formyltetrahydrofolyl-(gamma-L-Glu)(n+1) + ADP + phosphate + H(+)</text>
        <dbReference type="Rhea" id="RHEA:51904"/>
        <dbReference type="Rhea" id="RHEA-COMP:13088"/>
        <dbReference type="Rhea" id="RHEA-COMP:14300"/>
        <dbReference type="ChEBI" id="CHEBI:15378"/>
        <dbReference type="ChEBI" id="CHEBI:29985"/>
        <dbReference type="ChEBI" id="CHEBI:30616"/>
        <dbReference type="ChEBI" id="CHEBI:43474"/>
        <dbReference type="ChEBI" id="CHEBI:134413"/>
        <dbReference type="ChEBI" id="CHEBI:456216"/>
        <dbReference type="EC" id="6.3.2.17"/>
    </reaction>
</comment>
<evidence type="ECO:0000256" key="5">
    <source>
        <dbReference type="ARBA" id="ARBA00013023"/>
    </source>
</evidence>
<dbReference type="PANTHER" id="PTHR11136">
    <property type="entry name" value="FOLYLPOLYGLUTAMATE SYNTHASE-RELATED"/>
    <property type="match status" value="1"/>
</dbReference>
<evidence type="ECO:0000256" key="18">
    <source>
        <dbReference type="ARBA" id="ARBA00047808"/>
    </source>
</evidence>
<dbReference type="PIRSF" id="PIRSF001563">
    <property type="entry name" value="Folylpolyglu_synth"/>
    <property type="match status" value="1"/>
</dbReference>
<dbReference type="PANTHER" id="PTHR11136:SF0">
    <property type="entry name" value="DIHYDROFOLATE SYNTHETASE-RELATED"/>
    <property type="match status" value="1"/>
</dbReference>
<dbReference type="Proteomes" id="UP000601597">
    <property type="component" value="Unassembled WGS sequence"/>
</dbReference>
<evidence type="ECO:0000259" key="22">
    <source>
        <dbReference type="Pfam" id="PF02875"/>
    </source>
</evidence>
<keyword evidence="13" id="KW-0289">Folate biosynthesis</keyword>
<sequence length="425" mass="45046">MSRSESKAPAPGAGAALGDWLSYLESIHPVAMDLGLDRVLLVLRKLMPARPNGRVITVGGTNGKGSTVAALEALLLAAGETVGCFTSPHLQAYNERVRLNGQNVSDESLIRAFEQVEAARGSVSLTYFEFGTLAALLVMAEAGVDNLVLEVGLGGRLDAVNVLDADLAIITSVDLDHTAWLGEDRNTIGYEKAGILRPGQVAIYADDDPPASVLQQASAQKVRLLRPGQGYTLLQDQPTPVLATDSGHRIRLPGNSLPLNSLAAAAMAGLELDLGLDDQAMADALAGVSLAGRFEQVASLPDVFLDVGHNPHAAQWLARRLDSLRGYRRLLAVYAGLEDKNSAGVVQALAPVIDHWYIAGLDVPRGLSGDALAERVRPELAEATVFVGNRVADAIENALHTAGEHDLVLIFGSFFTVVEGRGYFR</sequence>
<evidence type="ECO:0000313" key="25">
    <source>
        <dbReference type="Proteomes" id="UP000601597"/>
    </source>
</evidence>
<dbReference type="SUPFAM" id="SSF53244">
    <property type="entry name" value="MurD-like peptide ligases, peptide-binding domain"/>
    <property type="match status" value="1"/>
</dbReference>
<evidence type="ECO:0000313" key="24">
    <source>
        <dbReference type="EMBL" id="GGY82328.1"/>
    </source>
</evidence>
<feature type="domain" description="Mur ligase central" evidence="23">
    <location>
        <begin position="58"/>
        <end position="231"/>
    </location>
</feature>